<organism evidence="2 3">
    <name type="scientific">Chitinophaga horti</name>
    <dbReference type="NCBI Taxonomy" id="2920382"/>
    <lineage>
        <taxon>Bacteria</taxon>
        <taxon>Pseudomonadati</taxon>
        <taxon>Bacteroidota</taxon>
        <taxon>Chitinophagia</taxon>
        <taxon>Chitinophagales</taxon>
        <taxon>Chitinophagaceae</taxon>
        <taxon>Chitinophaga</taxon>
    </lineage>
</organism>
<gene>
    <name evidence="2" type="ORF">MKQ68_21955</name>
</gene>
<dbReference type="InterPro" id="IPR029016">
    <property type="entry name" value="GAF-like_dom_sf"/>
</dbReference>
<keyword evidence="3" id="KW-1185">Reference proteome</keyword>
<dbReference type="PANTHER" id="PTHR34220">
    <property type="entry name" value="SENSOR HISTIDINE KINASE YPDA"/>
    <property type="match status" value="1"/>
</dbReference>
<reference evidence="2" key="1">
    <citation type="submission" date="2022-10" db="EMBL/GenBank/DDBJ databases">
        <title>Chitinophaga sp. nov., isolated from soil.</title>
        <authorList>
            <person name="Jeon C.O."/>
        </authorList>
    </citation>
    <scope>NUCLEOTIDE SEQUENCE</scope>
    <source>
        <strain evidence="2">R8</strain>
    </source>
</reference>
<dbReference type="SUPFAM" id="SSF55874">
    <property type="entry name" value="ATPase domain of HSP90 chaperone/DNA topoisomerase II/histidine kinase"/>
    <property type="match status" value="1"/>
</dbReference>
<dbReference type="PANTHER" id="PTHR34220:SF7">
    <property type="entry name" value="SENSOR HISTIDINE KINASE YPDA"/>
    <property type="match status" value="1"/>
</dbReference>
<feature type="domain" description="GAF" evidence="1">
    <location>
        <begin position="49"/>
        <end position="196"/>
    </location>
</feature>
<dbReference type="SUPFAM" id="SSF55781">
    <property type="entry name" value="GAF domain-like"/>
    <property type="match status" value="1"/>
</dbReference>
<accession>A0ABY6J3I1</accession>
<keyword evidence="2" id="KW-0418">Kinase</keyword>
<dbReference type="InterPro" id="IPR036890">
    <property type="entry name" value="HATPase_C_sf"/>
</dbReference>
<dbReference type="InterPro" id="IPR003018">
    <property type="entry name" value="GAF"/>
</dbReference>
<protein>
    <submittedName>
        <fullName evidence="2">Histidine kinase</fullName>
    </submittedName>
</protein>
<sequence>MPPLLYTALIGLLLAALAWLALLCRRYRRKYQSEAMLNYFATSLYGKNTVEDVLWDVAKNCISQLRLEDCVIYVLDETKQRLIQKAAYGPKNPARFEIHDPIEIRVGRGIVGAVAATGKAEIIGDTTRDARYILDDEQRFSEITVPIFLEGRVFGIIDSEHSQKYFYTAEHLSLLEKIAAICAVKIGKTIAEEKAQQREKEVQLLHKQLSELRLVSLKSQMNPHFLFNCLNGIYNCILTNQVDKATAYVSNFAKLLRMVLMHAEKNFIPLQEEISLLQHYLNIESLRVDKTFQYNILVEEPIDAEAHYVPGMLIQPFLENAIWHGLMFKEGSRMLHINWRQPEDHILLCEIIDNGVGRAKSAQLRTNGLKQGAYQSRGMQLCYERVELYKALFNTHFSIDVYDLYDDDGNAEGTKVHISFNMNEADATPVVA</sequence>
<dbReference type="Pfam" id="PF06580">
    <property type="entry name" value="His_kinase"/>
    <property type="match status" value="1"/>
</dbReference>
<dbReference type="Pfam" id="PF13185">
    <property type="entry name" value="GAF_2"/>
    <property type="match status" value="1"/>
</dbReference>
<dbReference type="Gene3D" id="3.30.565.10">
    <property type="entry name" value="Histidine kinase-like ATPase, C-terminal domain"/>
    <property type="match status" value="1"/>
</dbReference>
<proteinExistence type="predicted"/>
<dbReference type="SMART" id="SM00065">
    <property type="entry name" value="GAF"/>
    <property type="match status" value="1"/>
</dbReference>
<keyword evidence="2" id="KW-0808">Transferase</keyword>
<dbReference type="InterPro" id="IPR050640">
    <property type="entry name" value="Bact_2-comp_sensor_kinase"/>
</dbReference>
<dbReference type="Proteomes" id="UP001162741">
    <property type="component" value="Chromosome"/>
</dbReference>
<evidence type="ECO:0000313" key="3">
    <source>
        <dbReference type="Proteomes" id="UP001162741"/>
    </source>
</evidence>
<dbReference type="GO" id="GO:0016301">
    <property type="term" value="F:kinase activity"/>
    <property type="evidence" value="ECO:0007669"/>
    <property type="project" value="UniProtKB-KW"/>
</dbReference>
<name>A0ABY6J3I1_9BACT</name>
<dbReference type="RefSeq" id="WP_264280957.1">
    <property type="nucleotide sequence ID" value="NZ_CP107006.1"/>
</dbReference>
<dbReference type="EMBL" id="CP107006">
    <property type="protein sequence ID" value="UYQ92747.1"/>
    <property type="molecule type" value="Genomic_DNA"/>
</dbReference>
<dbReference type="Gene3D" id="3.30.450.40">
    <property type="match status" value="1"/>
</dbReference>
<dbReference type="InterPro" id="IPR010559">
    <property type="entry name" value="Sig_transdc_His_kin_internal"/>
</dbReference>
<evidence type="ECO:0000313" key="2">
    <source>
        <dbReference type="EMBL" id="UYQ92747.1"/>
    </source>
</evidence>
<evidence type="ECO:0000259" key="1">
    <source>
        <dbReference type="SMART" id="SM00065"/>
    </source>
</evidence>